<dbReference type="PANTHER" id="PTHR33121">
    <property type="entry name" value="CYCLIC DI-GMP PHOSPHODIESTERASE PDEF"/>
    <property type="match status" value="1"/>
</dbReference>
<dbReference type="InterPro" id="IPR050706">
    <property type="entry name" value="Cyclic-di-GMP_PDE-like"/>
</dbReference>
<proteinExistence type="predicted"/>
<organism evidence="2 3">
    <name type="scientific">Brenneria rubrifaciens</name>
    <dbReference type="NCBI Taxonomy" id="55213"/>
    <lineage>
        <taxon>Bacteria</taxon>
        <taxon>Pseudomonadati</taxon>
        <taxon>Pseudomonadota</taxon>
        <taxon>Gammaproteobacteria</taxon>
        <taxon>Enterobacterales</taxon>
        <taxon>Pectobacteriaceae</taxon>
        <taxon>Brenneria</taxon>
    </lineage>
</organism>
<feature type="domain" description="EAL" evidence="1">
    <location>
        <begin position="1"/>
        <end position="231"/>
    </location>
</feature>
<dbReference type="PROSITE" id="PS50883">
    <property type="entry name" value="EAL"/>
    <property type="match status" value="1"/>
</dbReference>
<dbReference type="KEGG" id="brb:EH207_02705"/>
<dbReference type="OrthoDB" id="6505665at2"/>
<evidence type="ECO:0000259" key="1">
    <source>
        <dbReference type="PROSITE" id="PS50883"/>
    </source>
</evidence>
<reference evidence="2 3" key="1">
    <citation type="submission" date="2018-11" db="EMBL/GenBank/DDBJ databases">
        <title>Genome sequences of Brenneria nigrifluens and Brenneria rubrifaciens.</title>
        <authorList>
            <person name="Poret-Peterson A.T."/>
            <person name="McClean A.E."/>
            <person name="Kluepfel D.A."/>
        </authorList>
    </citation>
    <scope>NUCLEOTIDE SEQUENCE [LARGE SCALE GENOMIC DNA]</scope>
    <source>
        <strain evidence="2 3">6D370</strain>
    </source>
</reference>
<dbReference type="PANTHER" id="PTHR33121:SF78">
    <property type="entry name" value="CYCLIC DI-GMP PHOSPHODIESTERASE PDEH"/>
    <property type="match status" value="1"/>
</dbReference>
<dbReference type="Gene3D" id="3.20.20.450">
    <property type="entry name" value="EAL domain"/>
    <property type="match status" value="1"/>
</dbReference>
<dbReference type="Pfam" id="PF00563">
    <property type="entry name" value="EAL"/>
    <property type="match status" value="1"/>
</dbReference>
<dbReference type="SMART" id="SM00052">
    <property type="entry name" value="EAL"/>
    <property type="match status" value="1"/>
</dbReference>
<dbReference type="EMBL" id="CP034035">
    <property type="protein sequence ID" value="QCR07549.1"/>
    <property type="molecule type" value="Genomic_DNA"/>
</dbReference>
<name>A0A4P8QQ00_9GAMM</name>
<dbReference type="AlphaFoldDB" id="A0A4P8QQ00"/>
<dbReference type="InterPro" id="IPR035919">
    <property type="entry name" value="EAL_sf"/>
</dbReference>
<evidence type="ECO:0000313" key="2">
    <source>
        <dbReference type="EMBL" id="QCR07549.1"/>
    </source>
</evidence>
<dbReference type="SUPFAM" id="SSF141868">
    <property type="entry name" value="EAL domain-like"/>
    <property type="match status" value="1"/>
</dbReference>
<dbReference type="GO" id="GO:0071111">
    <property type="term" value="F:cyclic-guanylate-specific phosphodiesterase activity"/>
    <property type="evidence" value="ECO:0007669"/>
    <property type="project" value="InterPro"/>
</dbReference>
<gene>
    <name evidence="2" type="ORF">EH207_02705</name>
</gene>
<keyword evidence="3" id="KW-1185">Reference proteome</keyword>
<dbReference type="Proteomes" id="UP000299580">
    <property type="component" value="Chromosome"/>
</dbReference>
<evidence type="ECO:0000313" key="3">
    <source>
        <dbReference type="Proteomes" id="UP000299580"/>
    </source>
</evidence>
<sequence>MMIVKPISEASRHYVMEPIYNCQNTMFAMELLTRFDGGISTEEHIRNMNPSEKQRLLIDQLECVAKKRSYFIDNNLLLAINIDYSMAVFLLQNHHIEHLLDDLSFIRFEINERFPNLNDGKRNPLLSKLYNRYPLWLDDFGSGNANIYAVSQSLFNYVKLDKEFYWEMLRNRKGHLLPALVSNIKKYCQGVIVEGVQNQSEYFLLKNCGVDGMQGHIYTTYALDKIPLYPK</sequence>
<protein>
    <submittedName>
        <fullName evidence="2">EAL domain-containing protein</fullName>
    </submittedName>
</protein>
<dbReference type="RefSeq" id="WP_137712618.1">
    <property type="nucleotide sequence ID" value="NZ_CP034035.1"/>
</dbReference>
<dbReference type="InterPro" id="IPR001633">
    <property type="entry name" value="EAL_dom"/>
</dbReference>
<accession>A0A4P8QQ00</accession>